<dbReference type="InterPro" id="IPR002477">
    <property type="entry name" value="Peptidoglycan-bd-like"/>
</dbReference>
<dbReference type="GO" id="GO:0030288">
    <property type="term" value="C:outer membrane-bounded periplasmic space"/>
    <property type="evidence" value="ECO:0007669"/>
    <property type="project" value="TreeGrafter"/>
</dbReference>
<dbReference type="GO" id="GO:0004175">
    <property type="term" value="F:endopeptidase activity"/>
    <property type="evidence" value="ECO:0007669"/>
    <property type="project" value="TreeGrafter"/>
</dbReference>
<dbReference type="PANTHER" id="PTHR32060:SF30">
    <property type="entry name" value="CARBOXY-TERMINAL PROCESSING PROTEASE CTPA"/>
    <property type="match status" value="1"/>
</dbReference>
<proteinExistence type="predicted"/>
<dbReference type="GO" id="GO:0008236">
    <property type="term" value="F:serine-type peptidase activity"/>
    <property type="evidence" value="ECO:0007669"/>
    <property type="project" value="InterPro"/>
</dbReference>
<protein>
    <submittedName>
        <fullName evidence="3">Serine protease</fullName>
    </submittedName>
</protein>
<sequence length="180" mass="20108">MDISILVNEGSASASEVFTGALKDYNKAKVYGSKTFGKGVVQTTREFKDGSLLKYTEMKWLTPDGHYIHGKGIKPDVTIDTPKYQSLNVIPNTKTFKVGDDDKNIKTIKIGLSALGYKVDNESTQFDQALENQVKAFQQANKLEVTGEFNKETNNKFTELLVEKANKHDDVLDKLINILK</sequence>
<organism evidence="3">
    <name type="scientific">Staphylococcus aureus</name>
    <dbReference type="NCBI Taxonomy" id="1280"/>
    <lineage>
        <taxon>Bacteria</taxon>
        <taxon>Bacillati</taxon>
        <taxon>Bacillota</taxon>
        <taxon>Bacilli</taxon>
        <taxon>Bacillales</taxon>
        <taxon>Staphylococcaceae</taxon>
        <taxon>Staphylococcus</taxon>
    </lineage>
</organism>
<dbReference type="Pfam" id="PF01471">
    <property type="entry name" value="PG_binding_1"/>
    <property type="match status" value="1"/>
</dbReference>
<gene>
    <name evidence="3" type="ORF">G6X74_11775</name>
</gene>
<dbReference type="InterPro" id="IPR036365">
    <property type="entry name" value="PGBD-like_sf"/>
</dbReference>
<feature type="domain" description="Peptidoglycan binding-like" evidence="1">
    <location>
        <begin position="103"/>
        <end position="155"/>
    </location>
</feature>
<keyword evidence="3" id="KW-0645">Protease</keyword>
<dbReference type="PANTHER" id="PTHR32060">
    <property type="entry name" value="TAIL-SPECIFIC PROTEASE"/>
    <property type="match status" value="1"/>
</dbReference>
<evidence type="ECO:0000259" key="1">
    <source>
        <dbReference type="Pfam" id="PF01471"/>
    </source>
</evidence>
<dbReference type="SUPFAM" id="SSF52096">
    <property type="entry name" value="ClpP/crotonase"/>
    <property type="match status" value="1"/>
</dbReference>
<dbReference type="GO" id="GO:0007165">
    <property type="term" value="P:signal transduction"/>
    <property type="evidence" value="ECO:0007669"/>
    <property type="project" value="TreeGrafter"/>
</dbReference>
<dbReference type="InterPro" id="IPR029045">
    <property type="entry name" value="ClpP/crotonase-like_dom_sf"/>
</dbReference>
<dbReference type="EMBL" id="JAALUM010000029">
    <property type="protein sequence ID" value="NGW40207.1"/>
    <property type="molecule type" value="Genomic_DNA"/>
</dbReference>
<dbReference type="Pfam" id="PF03572">
    <property type="entry name" value="Peptidase_S41"/>
    <property type="match status" value="1"/>
</dbReference>
<dbReference type="Gene3D" id="1.10.101.10">
    <property type="entry name" value="PGBD-like superfamily/PGBD"/>
    <property type="match status" value="1"/>
</dbReference>
<comment type="caution">
    <text evidence="3">The sequence shown here is derived from an EMBL/GenBank/DDBJ whole genome shotgun (WGS) entry which is preliminary data.</text>
</comment>
<feature type="non-terminal residue" evidence="3">
    <location>
        <position position="1"/>
    </location>
</feature>
<dbReference type="GO" id="GO:0006508">
    <property type="term" value="P:proteolysis"/>
    <property type="evidence" value="ECO:0007669"/>
    <property type="project" value="UniProtKB-KW"/>
</dbReference>
<dbReference type="InterPro" id="IPR036366">
    <property type="entry name" value="PGBDSf"/>
</dbReference>
<reference evidence="3" key="1">
    <citation type="submission" date="2020-02" db="EMBL/GenBank/DDBJ databases">
        <title>Detection of Heterogeneous Vancomycin Intermediate Resistance in Methicillin Resistant Staphylococcus aureus Isolates from Latin-America.</title>
        <authorList>
            <person name="Castro-Cardozo B."/>
            <person name="Berrio M."/>
            <person name="Vargas M.L."/>
            <person name="Carvajal L.P."/>
            <person name="Millan L.V."/>
            <person name="Rios R."/>
            <person name="Hernandez A."/>
            <person name="Rincon S.L."/>
            <person name="Cubides P."/>
            <person name="Forero E."/>
            <person name="Dinh A."/>
            <person name="Seas C."/>
            <person name="Munita J.M."/>
            <person name="Arias C.A."/>
            <person name="Reyes J."/>
            <person name="Diaz L."/>
        </authorList>
    </citation>
    <scope>NUCLEOTIDE SEQUENCE</scope>
    <source>
        <strain evidence="3">UB672</strain>
    </source>
</reference>
<name>A0A6G4ZPY9_STAAU</name>
<dbReference type="Gene3D" id="3.90.226.10">
    <property type="entry name" value="2-enoyl-CoA Hydratase, Chain A, domain 1"/>
    <property type="match status" value="1"/>
</dbReference>
<keyword evidence="3" id="KW-0378">Hydrolase</keyword>
<evidence type="ECO:0000313" key="3">
    <source>
        <dbReference type="EMBL" id="NGW40207.1"/>
    </source>
</evidence>
<dbReference type="InterPro" id="IPR005151">
    <property type="entry name" value="Tail-specific_protease"/>
</dbReference>
<dbReference type="SUPFAM" id="SSF47090">
    <property type="entry name" value="PGBD-like"/>
    <property type="match status" value="1"/>
</dbReference>
<dbReference type="Gene3D" id="3.30.750.44">
    <property type="match status" value="1"/>
</dbReference>
<accession>A0A6G4ZPY9</accession>
<feature type="domain" description="Tail specific protease" evidence="2">
    <location>
        <begin position="3"/>
        <end position="78"/>
    </location>
</feature>
<dbReference type="AlphaFoldDB" id="A0A6G4ZPY9"/>
<evidence type="ECO:0000259" key="2">
    <source>
        <dbReference type="Pfam" id="PF03572"/>
    </source>
</evidence>